<keyword evidence="2" id="KW-0812">Transmembrane</keyword>
<reference evidence="3 4" key="1">
    <citation type="submission" date="2016-07" db="EMBL/GenBank/DDBJ databases">
        <title>Pervasive Adenine N6-methylation of Active Genes in Fungi.</title>
        <authorList>
            <consortium name="DOE Joint Genome Institute"/>
            <person name="Mondo S.J."/>
            <person name="Dannebaum R.O."/>
            <person name="Kuo R.C."/>
            <person name="Labutti K."/>
            <person name="Haridas S."/>
            <person name="Kuo A."/>
            <person name="Salamov A."/>
            <person name="Ahrendt S.R."/>
            <person name="Lipzen A."/>
            <person name="Sullivan W."/>
            <person name="Andreopoulos W.B."/>
            <person name="Clum A."/>
            <person name="Lindquist E."/>
            <person name="Daum C."/>
            <person name="Ramamoorthy G.K."/>
            <person name="Gryganskyi A."/>
            <person name="Culley D."/>
            <person name="Magnuson J.K."/>
            <person name="James T.Y."/>
            <person name="O'Malley M.A."/>
            <person name="Stajich J.E."/>
            <person name="Spatafora J.W."/>
            <person name="Visel A."/>
            <person name="Grigoriev I.V."/>
        </authorList>
    </citation>
    <scope>NUCLEOTIDE SEQUENCE [LARGE SCALE GENOMIC DNA]</scope>
    <source>
        <strain evidence="3 4">CBS 115471</strain>
    </source>
</reference>
<organism evidence="3 4">
    <name type="scientific">Clohesyomyces aquaticus</name>
    <dbReference type="NCBI Taxonomy" id="1231657"/>
    <lineage>
        <taxon>Eukaryota</taxon>
        <taxon>Fungi</taxon>
        <taxon>Dikarya</taxon>
        <taxon>Ascomycota</taxon>
        <taxon>Pezizomycotina</taxon>
        <taxon>Dothideomycetes</taxon>
        <taxon>Pleosporomycetidae</taxon>
        <taxon>Pleosporales</taxon>
        <taxon>Lindgomycetaceae</taxon>
        <taxon>Clohesyomyces</taxon>
    </lineage>
</organism>
<comment type="caution">
    <text evidence="3">The sequence shown here is derived from an EMBL/GenBank/DDBJ whole genome shotgun (WGS) entry which is preliminary data.</text>
</comment>
<keyword evidence="2" id="KW-1133">Transmembrane helix</keyword>
<evidence type="ECO:0000256" key="1">
    <source>
        <dbReference type="SAM" id="MobiDB-lite"/>
    </source>
</evidence>
<protein>
    <submittedName>
        <fullName evidence="3">Uncharacterized protein</fullName>
    </submittedName>
</protein>
<feature type="transmembrane region" description="Helical" evidence="2">
    <location>
        <begin position="207"/>
        <end position="231"/>
    </location>
</feature>
<evidence type="ECO:0000256" key="2">
    <source>
        <dbReference type="SAM" id="Phobius"/>
    </source>
</evidence>
<feature type="compositionally biased region" description="Polar residues" evidence="1">
    <location>
        <begin position="43"/>
        <end position="52"/>
    </location>
</feature>
<accession>A0A1Y1Z9D3</accession>
<proteinExistence type="predicted"/>
<name>A0A1Y1Z9D3_9PLEO</name>
<gene>
    <name evidence="3" type="ORF">BCR34DRAFT_30790</name>
</gene>
<feature type="region of interest" description="Disordered" evidence="1">
    <location>
        <begin position="1"/>
        <end position="23"/>
    </location>
</feature>
<feature type="region of interest" description="Disordered" evidence="1">
    <location>
        <begin position="41"/>
        <end position="138"/>
    </location>
</feature>
<keyword evidence="2" id="KW-0472">Membrane</keyword>
<evidence type="ECO:0000313" key="3">
    <source>
        <dbReference type="EMBL" id="ORY06883.1"/>
    </source>
</evidence>
<feature type="compositionally biased region" description="Polar residues" evidence="1">
    <location>
        <begin position="90"/>
        <end position="122"/>
    </location>
</feature>
<dbReference type="Proteomes" id="UP000193144">
    <property type="component" value="Unassembled WGS sequence"/>
</dbReference>
<dbReference type="EMBL" id="MCFA01000113">
    <property type="protein sequence ID" value="ORY06883.1"/>
    <property type="molecule type" value="Genomic_DNA"/>
</dbReference>
<evidence type="ECO:0000313" key="4">
    <source>
        <dbReference type="Proteomes" id="UP000193144"/>
    </source>
</evidence>
<dbReference type="AlphaFoldDB" id="A0A1Y1Z9D3"/>
<feature type="transmembrane region" description="Helical" evidence="2">
    <location>
        <begin position="156"/>
        <end position="178"/>
    </location>
</feature>
<keyword evidence="4" id="KW-1185">Reference proteome</keyword>
<sequence>MLSGHLLARSEPEPAANFPLPRTPLTTSALRLLPGSELRAHHSQYSTLTEASASHARESTRCQIHPAKRTPLTASALRPPPRFKPPALHSRSSNLTEPSESPPLSRSQSHARSSAFHSSKSPIHSEYAPSVSSKSHPTVHPVKHHRLARFYCRTHIASLIISPILLVMLVWHLTLLHLKDSPSFMDSDWPQIWQDKWMDKFFSGRRIGLWTLLFGTVRLASCISIHPFPLYTATRIGARA</sequence>